<protein>
    <recommendedName>
        <fullName evidence="5">DUF4625 domain-containing protein</fullName>
    </recommendedName>
</protein>
<feature type="signal peptide" evidence="2">
    <location>
        <begin position="1"/>
        <end position="21"/>
    </location>
</feature>
<keyword evidence="4" id="KW-1185">Reference proteome</keyword>
<comment type="caution">
    <text evidence="3">The sequence shown here is derived from an EMBL/GenBank/DDBJ whole genome shotgun (WGS) entry which is preliminary data.</text>
</comment>
<evidence type="ECO:0000313" key="3">
    <source>
        <dbReference type="EMBL" id="MDN3204449.1"/>
    </source>
</evidence>
<gene>
    <name evidence="3" type="ORF">QVH07_09825</name>
</gene>
<proteinExistence type="predicted"/>
<accession>A0ABT7YE24</accession>
<evidence type="ECO:0000256" key="1">
    <source>
        <dbReference type="SAM" id="MobiDB-lite"/>
    </source>
</evidence>
<sequence>MKTTFFFALLLSMLTIQMASAQGPKNIHIDFKIDAETIFNGGDVESNSELVDDNKGKTPNGNPKDFESEAYRGKFVIWEILDFGDNSSNYQVKFLDFPWRGDIDAFTKNPLQGGGRKAKAKVNDNSADGTIKYTIRFSIKSKNTGETRNFELDPRLRVR</sequence>
<name>A0ABT7YE24_9BACT</name>
<evidence type="ECO:0000313" key="4">
    <source>
        <dbReference type="Proteomes" id="UP001171916"/>
    </source>
</evidence>
<keyword evidence="2" id="KW-0732">Signal</keyword>
<organism evidence="3 4">
    <name type="scientific">Algoriphagus sediminis</name>
    <dbReference type="NCBI Taxonomy" id="3057113"/>
    <lineage>
        <taxon>Bacteria</taxon>
        <taxon>Pseudomonadati</taxon>
        <taxon>Bacteroidota</taxon>
        <taxon>Cytophagia</taxon>
        <taxon>Cytophagales</taxon>
        <taxon>Cyclobacteriaceae</taxon>
        <taxon>Algoriphagus</taxon>
    </lineage>
</organism>
<feature type="region of interest" description="Disordered" evidence="1">
    <location>
        <begin position="44"/>
        <end position="65"/>
    </location>
</feature>
<dbReference type="Proteomes" id="UP001171916">
    <property type="component" value="Unassembled WGS sequence"/>
</dbReference>
<dbReference type="RefSeq" id="WP_290000015.1">
    <property type="nucleotide sequence ID" value="NZ_JAUEPH010000004.1"/>
</dbReference>
<reference evidence="3" key="1">
    <citation type="submission" date="2023-06" db="EMBL/GenBank/DDBJ databases">
        <title>Robiginitalea aurantiacus sp. nov. and Algoriphagus sediminis sp. nov., isolated from coastal sediment.</title>
        <authorList>
            <person name="Zhou Z.Y."/>
            <person name="An J."/>
            <person name="Jia Y.W."/>
            <person name="Du Z.J."/>
        </authorList>
    </citation>
    <scope>NUCLEOTIDE SEQUENCE</scope>
    <source>
        <strain evidence="3">C2-7</strain>
    </source>
</reference>
<evidence type="ECO:0000256" key="2">
    <source>
        <dbReference type="SAM" id="SignalP"/>
    </source>
</evidence>
<dbReference type="EMBL" id="JAUEPH010000004">
    <property type="protein sequence ID" value="MDN3204449.1"/>
    <property type="molecule type" value="Genomic_DNA"/>
</dbReference>
<feature type="chain" id="PRO_5046469909" description="DUF4625 domain-containing protein" evidence="2">
    <location>
        <begin position="22"/>
        <end position="159"/>
    </location>
</feature>
<evidence type="ECO:0008006" key="5">
    <source>
        <dbReference type="Google" id="ProtNLM"/>
    </source>
</evidence>